<reference evidence="2" key="2">
    <citation type="journal article" date="2022" name="Microbiol. Resour. Announc.">
        <title>Whole-Genome Sequence of Entomortierella parvispora E1425, a Mucoromycotan Fungus Associated with Burkholderiaceae-Related Endosymbiotic Bacteria.</title>
        <authorList>
            <person name="Herlambang A."/>
            <person name="Guo Y."/>
            <person name="Takashima Y."/>
            <person name="Narisawa K."/>
            <person name="Ohta H."/>
            <person name="Nishizawa T."/>
        </authorList>
    </citation>
    <scope>NUCLEOTIDE SEQUENCE</scope>
    <source>
        <strain evidence="2">E1425</strain>
    </source>
</reference>
<name>A0A9P3HJ21_9FUNG</name>
<gene>
    <name evidence="2" type="ORF">EMPS_09983</name>
</gene>
<feature type="transmembrane region" description="Helical" evidence="1">
    <location>
        <begin position="43"/>
        <end position="60"/>
    </location>
</feature>
<dbReference type="AlphaFoldDB" id="A0A9P3HJ21"/>
<dbReference type="EMBL" id="BQFW01000013">
    <property type="protein sequence ID" value="GJJ77624.1"/>
    <property type="molecule type" value="Genomic_DNA"/>
</dbReference>
<comment type="caution">
    <text evidence="2">The sequence shown here is derived from an EMBL/GenBank/DDBJ whole genome shotgun (WGS) entry which is preliminary data.</text>
</comment>
<feature type="transmembrane region" description="Helical" evidence="1">
    <location>
        <begin position="12"/>
        <end position="31"/>
    </location>
</feature>
<dbReference type="Proteomes" id="UP000827284">
    <property type="component" value="Unassembled WGS sequence"/>
</dbReference>
<evidence type="ECO:0000313" key="2">
    <source>
        <dbReference type="EMBL" id="GJJ77624.1"/>
    </source>
</evidence>
<protein>
    <submittedName>
        <fullName evidence="2">Uncharacterized protein</fullName>
    </submittedName>
</protein>
<keyword evidence="1" id="KW-0472">Membrane</keyword>
<organism evidence="2 3">
    <name type="scientific">Entomortierella parvispora</name>
    <dbReference type="NCBI Taxonomy" id="205924"/>
    <lineage>
        <taxon>Eukaryota</taxon>
        <taxon>Fungi</taxon>
        <taxon>Fungi incertae sedis</taxon>
        <taxon>Mucoromycota</taxon>
        <taxon>Mortierellomycotina</taxon>
        <taxon>Mortierellomycetes</taxon>
        <taxon>Mortierellales</taxon>
        <taxon>Mortierellaceae</taxon>
        <taxon>Entomortierella</taxon>
    </lineage>
</organism>
<keyword evidence="1" id="KW-0812">Transmembrane</keyword>
<sequence length="71" mass="7443">MVVYQHANVTMAAALSPMSIIQYLLIPLQGLPASPSLYSDKPVALTTIATGLIVCGRISWNRISGAGKSGQ</sequence>
<keyword evidence="3" id="KW-1185">Reference proteome</keyword>
<evidence type="ECO:0000313" key="3">
    <source>
        <dbReference type="Proteomes" id="UP000827284"/>
    </source>
</evidence>
<accession>A0A9P3HJ21</accession>
<evidence type="ECO:0000256" key="1">
    <source>
        <dbReference type="SAM" id="Phobius"/>
    </source>
</evidence>
<proteinExistence type="predicted"/>
<reference evidence="2" key="1">
    <citation type="submission" date="2021-11" db="EMBL/GenBank/DDBJ databases">
        <authorList>
            <person name="Herlambang A."/>
            <person name="Guo Y."/>
            <person name="Takashima Y."/>
            <person name="Nishizawa T."/>
        </authorList>
    </citation>
    <scope>NUCLEOTIDE SEQUENCE</scope>
    <source>
        <strain evidence="2">E1425</strain>
    </source>
</reference>
<keyword evidence="1" id="KW-1133">Transmembrane helix</keyword>